<dbReference type="EMBL" id="AP026073">
    <property type="protein sequence ID" value="BDM70081.1"/>
    <property type="molecule type" value="Genomic_DNA"/>
</dbReference>
<organism evidence="2 3">
    <name type="scientific">Streptomyces nigrescens</name>
    <dbReference type="NCBI Taxonomy" id="1920"/>
    <lineage>
        <taxon>Bacteria</taxon>
        <taxon>Bacillati</taxon>
        <taxon>Actinomycetota</taxon>
        <taxon>Actinomycetes</taxon>
        <taxon>Kitasatosporales</taxon>
        <taxon>Streptomycetaceae</taxon>
        <taxon>Streptomyces</taxon>
    </lineage>
</organism>
<evidence type="ECO:0000313" key="3">
    <source>
        <dbReference type="Proteomes" id="UP001059597"/>
    </source>
</evidence>
<sequence length="71" mass="7701">MHGSTSDHTIRNGVLARFRPPGAGLDTHRARGPEASFTVEESVPLLVDFLLSELGTPVLAYLDRSGQTVPW</sequence>
<protein>
    <submittedName>
        <fullName evidence="2">Uncharacterized protein</fullName>
    </submittedName>
</protein>
<feature type="region of interest" description="Disordered" evidence="1">
    <location>
        <begin position="1"/>
        <end position="30"/>
    </location>
</feature>
<accession>A0ABM7ZUU8</accession>
<evidence type="ECO:0000256" key="1">
    <source>
        <dbReference type="SAM" id="MobiDB-lite"/>
    </source>
</evidence>
<dbReference type="Proteomes" id="UP001059597">
    <property type="component" value="Chromosome"/>
</dbReference>
<proteinExistence type="predicted"/>
<name>A0ABM7ZUU8_STRNI</name>
<keyword evidence="3" id="KW-1185">Reference proteome</keyword>
<reference evidence="2" key="1">
    <citation type="submission" date="2022-06" db="EMBL/GenBank/DDBJ databases">
        <title>Complete genome sequence of Streptomyces nigrescens HEK616.</title>
        <authorList>
            <person name="Asamizu S."/>
            <person name="Onaka H."/>
        </authorList>
    </citation>
    <scope>NUCLEOTIDE SEQUENCE</scope>
    <source>
        <strain evidence="2">HEK616</strain>
    </source>
</reference>
<evidence type="ECO:0000313" key="2">
    <source>
        <dbReference type="EMBL" id="BDM70081.1"/>
    </source>
</evidence>
<gene>
    <name evidence="2" type="ORF">HEK616_35680</name>
</gene>